<dbReference type="AlphaFoldDB" id="A0A4Y2U1K1"/>
<reference evidence="2 3" key="1">
    <citation type="journal article" date="2019" name="Sci. Rep.">
        <title>Orb-weaving spider Araneus ventricosus genome elucidates the spidroin gene catalogue.</title>
        <authorList>
            <person name="Kono N."/>
            <person name="Nakamura H."/>
            <person name="Ohtoshi R."/>
            <person name="Moran D.A.P."/>
            <person name="Shinohara A."/>
            <person name="Yoshida Y."/>
            <person name="Fujiwara M."/>
            <person name="Mori M."/>
            <person name="Tomita M."/>
            <person name="Arakawa K."/>
        </authorList>
    </citation>
    <scope>NUCLEOTIDE SEQUENCE [LARGE SCALE GENOMIC DNA]</scope>
</reference>
<dbReference type="Pfam" id="PF07727">
    <property type="entry name" value="RVT_2"/>
    <property type="match status" value="1"/>
</dbReference>
<evidence type="ECO:0000313" key="2">
    <source>
        <dbReference type="EMBL" id="GBO06879.1"/>
    </source>
</evidence>
<evidence type="ECO:0000259" key="1">
    <source>
        <dbReference type="Pfam" id="PF07727"/>
    </source>
</evidence>
<proteinExistence type="predicted"/>
<dbReference type="InterPro" id="IPR013103">
    <property type="entry name" value="RVT_2"/>
</dbReference>
<feature type="domain" description="Reverse transcriptase Ty1/copia-type" evidence="1">
    <location>
        <begin position="43"/>
        <end position="132"/>
    </location>
</feature>
<name>A0A4Y2U1K1_ARAVE</name>
<dbReference type="Proteomes" id="UP000499080">
    <property type="component" value="Unassembled WGS sequence"/>
</dbReference>
<evidence type="ECO:0000313" key="3">
    <source>
        <dbReference type="Proteomes" id="UP000499080"/>
    </source>
</evidence>
<accession>A0A4Y2U1K1</accession>
<sequence length="133" mass="15164">MKVKANLPCNVPNSYLEAKNTADSQNWEFPMKNESDSLNKHKVGEIVDKPAETKFVKSKWVNSLKQSNDGVTKYKARLVAAGFNQIKNKDYLESYSAVVNIESFRLLIALTSKLNLMVKFFDVKTAYLYSDME</sequence>
<dbReference type="OrthoDB" id="7696924at2759"/>
<comment type="caution">
    <text evidence="2">The sequence shown here is derived from an EMBL/GenBank/DDBJ whole genome shotgun (WGS) entry which is preliminary data.</text>
</comment>
<gene>
    <name evidence="2" type="primary">GIP_1</name>
    <name evidence="2" type="ORF">AVEN_174949_1</name>
</gene>
<protein>
    <submittedName>
        <fullName evidence="2">Copia protein</fullName>
    </submittedName>
</protein>
<organism evidence="2 3">
    <name type="scientific">Araneus ventricosus</name>
    <name type="common">Orbweaver spider</name>
    <name type="synonym">Epeira ventricosa</name>
    <dbReference type="NCBI Taxonomy" id="182803"/>
    <lineage>
        <taxon>Eukaryota</taxon>
        <taxon>Metazoa</taxon>
        <taxon>Ecdysozoa</taxon>
        <taxon>Arthropoda</taxon>
        <taxon>Chelicerata</taxon>
        <taxon>Arachnida</taxon>
        <taxon>Araneae</taxon>
        <taxon>Araneomorphae</taxon>
        <taxon>Entelegynae</taxon>
        <taxon>Araneoidea</taxon>
        <taxon>Araneidae</taxon>
        <taxon>Araneus</taxon>
    </lineage>
</organism>
<keyword evidence="3" id="KW-1185">Reference proteome</keyword>
<dbReference type="EMBL" id="BGPR01033079">
    <property type="protein sequence ID" value="GBO06879.1"/>
    <property type="molecule type" value="Genomic_DNA"/>
</dbReference>